<dbReference type="SMART" id="SM01080">
    <property type="entry name" value="CHASE2"/>
    <property type="match status" value="1"/>
</dbReference>
<protein>
    <submittedName>
        <fullName evidence="9">Adenylate/guanylate cyclase</fullName>
    </submittedName>
</protein>
<keyword evidence="10" id="KW-1185">Reference proteome</keyword>
<dbReference type="PROSITE" id="PS50125">
    <property type="entry name" value="GUANYLATE_CYCLASE_2"/>
    <property type="match status" value="1"/>
</dbReference>
<evidence type="ECO:0000313" key="9">
    <source>
        <dbReference type="EMBL" id="ABE50396.1"/>
    </source>
</evidence>
<feature type="transmembrane region" description="Helical" evidence="7">
    <location>
        <begin position="423"/>
        <end position="443"/>
    </location>
</feature>
<dbReference type="HOGENOM" id="CLU_000445_85_1_4"/>
<evidence type="ECO:0000313" key="10">
    <source>
        <dbReference type="Proteomes" id="UP000002440"/>
    </source>
</evidence>
<dbReference type="OrthoDB" id="9802500at2"/>
<dbReference type="InterPro" id="IPR050697">
    <property type="entry name" value="Adenylyl/Guanylyl_Cyclase_3/4"/>
</dbReference>
<evidence type="ECO:0000256" key="3">
    <source>
        <dbReference type="ARBA" id="ARBA00022475"/>
    </source>
</evidence>
<evidence type="ECO:0000256" key="2">
    <source>
        <dbReference type="ARBA" id="ARBA00005381"/>
    </source>
</evidence>
<comment type="subcellular location">
    <subcellularLocation>
        <location evidence="1">Cell envelope</location>
    </subcellularLocation>
</comment>
<dbReference type="RefSeq" id="WP_011480350.1">
    <property type="nucleotide sequence ID" value="NC_007947.1"/>
</dbReference>
<dbReference type="InterPro" id="IPR001054">
    <property type="entry name" value="A/G_cyclase"/>
</dbReference>
<dbReference type="PANTHER" id="PTHR43081:SF1">
    <property type="entry name" value="ADENYLATE CYCLASE, TERMINAL-DIFFERENTIATION SPECIFIC"/>
    <property type="match status" value="1"/>
</dbReference>
<dbReference type="STRING" id="265072.Mfla_2129"/>
<sequence length="741" mass="82878">MRIPRSFSHHHIRLLLGVLATAILLAHVVGAFRLDFMEAMERFAYDTRIRLLAPEDHDDRIVIVDIDEASLQQEGHWPWSRKRLAQLLDLLFDHYQVRLVAFDVVFAEKDHSSGLAALQAMRQAQFTQRPEWVPLIDAILPALDHDRQFADSMRGRNVVLGYYFRHGTDMGRNIGMLPPPVMQADMLAGRHVAYLQASGYGANLPILQQQAAAAGHFNPDPDEDGITRRVPLLVAYQGGMYEALSLAVVRRVLGNVQVAPGFTDSMQYAGMEWLELGQRKIPVDANLNTLIPYRGKQGSFSYVSATDVLHGRVSPQQLQNRIVLIGTTAPGLMDLRATPVQSVYPGVEIHASLISGMLDGNILQQPGYTRGAEFLLLMLLGVGLSILIPRMSPVPATVLALATWALLTGFNLMAWQAGIVLPLASALLLVLLLYVLNMSYGYFIESRSRRHLAQLFGQYVPPALVAEMVERPHQLGLEGESREMTVLFCDIRDFTRISEALDPQALAKLMNEYLTAMTRVIHQHRGTIDKYMGDAIMAFWGAPLHDDRHAANAVNAALDMVRELEQVNAGFQARNWPRLDIGIGLNSGEMTVGNMGSEFRMAYTVMGDAVNLGARLESLCSYYDEPIIVSEFVIRAATQYPYRELDLIRVKGKGIPVRIYAPITTEHAVTEQELAQYELALAAYRQQQWSPAREAFNTLQATYGARRIYTLYLERIAHFSRHAPAADWDGVFNFESKWGTT</sequence>
<evidence type="ECO:0000256" key="5">
    <source>
        <dbReference type="ARBA" id="ARBA00022989"/>
    </source>
</evidence>
<reference evidence="9 10" key="1">
    <citation type="submission" date="2006-03" db="EMBL/GenBank/DDBJ databases">
        <title>Complete sequence of Methylobacillus flagellatus KT.</title>
        <authorList>
            <consortium name="US DOE Joint Genome Institute"/>
            <person name="Copeland A."/>
            <person name="Lucas S."/>
            <person name="Lapidus A."/>
            <person name="Barry K."/>
            <person name="Detter J.C."/>
            <person name="Glavina del Rio T."/>
            <person name="Hammon N."/>
            <person name="Israni S."/>
            <person name="Dalin E."/>
            <person name="Tice H."/>
            <person name="Pitluck S."/>
            <person name="Brettin T."/>
            <person name="Bruce D."/>
            <person name="Han C."/>
            <person name="Tapia R."/>
            <person name="Saunders E."/>
            <person name="Gilna P."/>
            <person name="Schmutz J."/>
            <person name="Larimer F."/>
            <person name="Land M."/>
            <person name="Kyrpides N."/>
            <person name="Anderson I."/>
            <person name="Richardson P."/>
        </authorList>
    </citation>
    <scope>NUCLEOTIDE SEQUENCE [LARGE SCALE GENOMIC DNA]</scope>
    <source>
        <strain evidence="10">KT / ATCC 51484 / DSM 6875</strain>
    </source>
</reference>
<keyword evidence="4 7" id="KW-0812">Transmembrane</keyword>
<evidence type="ECO:0000256" key="6">
    <source>
        <dbReference type="ARBA" id="ARBA00023136"/>
    </source>
</evidence>
<accession>Q1GZE1</accession>
<evidence type="ECO:0000256" key="4">
    <source>
        <dbReference type="ARBA" id="ARBA00022692"/>
    </source>
</evidence>
<name>Q1GZE1_METFK</name>
<dbReference type="CDD" id="cd07302">
    <property type="entry name" value="CHD"/>
    <property type="match status" value="1"/>
</dbReference>
<dbReference type="InterPro" id="IPR007890">
    <property type="entry name" value="CHASE2"/>
</dbReference>
<dbReference type="Pfam" id="PF05226">
    <property type="entry name" value="CHASE2"/>
    <property type="match status" value="1"/>
</dbReference>
<proteinExistence type="inferred from homology"/>
<dbReference type="eggNOG" id="COG4252">
    <property type="taxonomic scope" value="Bacteria"/>
</dbReference>
<keyword evidence="6 7" id="KW-0472">Membrane</keyword>
<comment type="similarity">
    <text evidence="2">Belongs to the adenylyl cyclase class-3 family.</text>
</comment>
<dbReference type="GO" id="GO:0035556">
    <property type="term" value="P:intracellular signal transduction"/>
    <property type="evidence" value="ECO:0007669"/>
    <property type="project" value="InterPro"/>
</dbReference>
<dbReference type="SUPFAM" id="SSF55073">
    <property type="entry name" value="Nucleotide cyclase"/>
    <property type="match status" value="1"/>
</dbReference>
<dbReference type="EMBL" id="CP000284">
    <property type="protein sequence ID" value="ABE50396.1"/>
    <property type="molecule type" value="Genomic_DNA"/>
</dbReference>
<dbReference type="PANTHER" id="PTHR43081">
    <property type="entry name" value="ADENYLATE CYCLASE, TERMINAL-DIFFERENTIATION SPECIFIC-RELATED"/>
    <property type="match status" value="1"/>
</dbReference>
<dbReference type="FunFam" id="3.30.70.1230:FF:000016">
    <property type="entry name" value="Adenylate/guanylate cyclase domain-containing protein"/>
    <property type="match status" value="1"/>
</dbReference>
<evidence type="ECO:0000256" key="7">
    <source>
        <dbReference type="SAM" id="Phobius"/>
    </source>
</evidence>
<keyword evidence="3" id="KW-1003">Cell membrane</keyword>
<dbReference type="Gene3D" id="3.30.70.1230">
    <property type="entry name" value="Nucleotide cyclase"/>
    <property type="match status" value="1"/>
</dbReference>
<feature type="domain" description="Guanylate cyclase" evidence="8">
    <location>
        <begin position="485"/>
        <end position="617"/>
    </location>
</feature>
<dbReference type="InterPro" id="IPR029787">
    <property type="entry name" value="Nucleotide_cyclase"/>
</dbReference>
<dbReference type="SMART" id="SM00044">
    <property type="entry name" value="CYCc"/>
    <property type="match status" value="1"/>
</dbReference>
<feature type="transmembrane region" description="Helical" evidence="7">
    <location>
        <begin position="396"/>
        <end position="417"/>
    </location>
</feature>
<dbReference type="GO" id="GO:0004016">
    <property type="term" value="F:adenylate cyclase activity"/>
    <property type="evidence" value="ECO:0007669"/>
    <property type="project" value="UniProtKB-ARBA"/>
</dbReference>
<dbReference type="KEGG" id="mfa:Mfla_2129"/>
<evidence type="ECO:0000256" key="1">
    <source>
        <dbReference type="ARBA" id="ARBA00004196"/>
    </source>
</evidence>
<dbReference type="eggNOG" id="COG2114">
    <property type="taxonomic scope" value="Bacteria"/>
</dbReference>
<organism evidence="9 10">
    <name type="scientific">Methylobacillus flagellatus (strain ATCC 51484 / DSM 6875 / VKM B-1610 / KT)</name>
    <dbReference type="NCBI Taxonomy" id="265072"/>
    <lineage>
        <taxon>Bacteria</taxon>
        <taxon>Pseudomonadati</taxon>
        <taxon>Pseudomonadota</taxon>
        <taxon>Betaproteobacteria</taxon>
        <taxon>Nitrosomonadales</taxon>
        <taxon>Methylophilaceae</taxon>
        <taxon>Methylobacillus</taxon>
    </lineage>
</organism>
<dbReference type="GO" id="GO:0030313">
    <property type="term" value="C:cell envelope"/>
    <property type="evidence" value="ECO:0007669"/>
    <property type="project" value="UniProtKB-SubCell"/>
</dbReference>
<dbReference type="AlphaFoldDB" id="Q1GZE1"/>
<feature type="transmembrane region" description="Helical" evidence="7">
    <location>
        <begin position="371"/>
        <end position="389"/>
    </location>
</feature>
<evidence type="ECO:0000259" key="8">
    <source>
        <dbReference type="PROSITE" id="PS50125"/>
    </source>
</evidence>
<dbReference type="Pfam" id="PF00211">
    <property type="entry name" value="Guanylate_cyc"/>
    <property type="match status" value="1"/>
</dbReference>
<keyword evidence="5 7" id="KW-1133">Transmembrane helix</keyword>
<dbReference type="Proteomes" id="UP000002440">
    <property type="component" value="Chromosome"/>
</dbReference>
<gene>
    <name evidence="9" type="ordered locus">Mfla_2129</name>
</gene>
<dbReference type="GO" id="GO:0006171">
    <property type="term" value="P:cAMP biosynthetic process"/>
    <property type="evidence" value="ECO:0007669"/>
    <property type="project" value="TreeGrafter"/>
</dbReference>